<evidence type="ECO:0000313" key="1">
    <source>
        <dbReference type="Ensembl" id="ENSPANP00000055510.1"/>
    </source>
</evidence>
<protein>
    <submittedName>
        <fullName evidence="1">Uncharacterized protein</fullName>
    </submittedName>
</protein>
<dbReference type="Proteomes" id="UP000028761">
    <property type="component" value="Chromosome 15"/>
</dbReference>
<organism evidence="1 2">
    <name type="scientific">Papio anubis</name>
    <name type="common">Olive baboon</name>
    <dbReference type="NCBI Taxonomy" id="9555"/>
    <lineage>
        <taxon>Eukaryota</taxon>
        <taxon>Metazoa</taxon>
        <taxon>Chordata</taxon>
        <taxon>Craniata</taxon>
        <taxon>Vertebrata</taxon>
        <taxon>Euteleostomi</taxon>
        <taxon>Mammalia</taxon>
        <taxon>Eutheria</taxon>
        <taxon>Euarchontoglires</taxon>
        <taxon>Primates</taxon>
        <taxon>Haplorrhini</taxon>
        <taxon>Catarrhini</taxon>
        <taxon>Cercopithecidae</taxon>
        <taxon>Cercopithecinae</taxon>
        <taxon>Papio</taxon>
    </lineage>
</organism>
<keyword evidence="2" id="KW-1185">Reference proteome</keyword>
<reference evidence="1" key="3">
    <citation type="submission" date="2025-09" db="UniProtKB">
        <authorList>
            <consortium name="Ensembl"/>
        </authorList>
    </citation>
    <scope>IDENTIFICATION</scope>
</reference>
<evidence type="ECO:0000313" key="2">
    <source>
        <dbReference type="Proteomes" id="UP000028761"/>
    </source>
</evidence>
<proteinExistence type="predicted"/>
<reference evidence="1" key="2">
    <citation type="submission" date="2025-08" db="UniProtKB">
        <authorList>
            <consortium name="Ensembl"/>
        </authorList>
    </citation>
    <scope>IDENTIFICATION</scope>
</reference>
<dbReference type="PANTHER" id="PTHR46254:SF7">
    <property type="entry name" value="PI4-KINASE N-TERMINAL DOMAIN-CONTAINING PROTEIN"/>
    <property type="match status" value="1"/>
</dbReference>
<sequence length="96" mass="11030">INLVKDYLWTQELAPNFFFFFFFFFFETESRSAAQAGVQWPDLCSLQAPPPGFTPFSCLSLPSSWDYRRPPPRPASFLVETGFHSVRQDGLDLLTS</sequence>
<dbReference type="GeneTree" id="ENSGT00940000165497"/>
<name>A0A8I5NJA2_PAPAN</name>
<accession>A0A8I5NJA2</accession>
<dbReference type="AlphaFoldDB" id="A0A8I5NJA2"/>
<reference evidence="1 2" key="1">
    <citation type="submission" date="2012-03" db="EMBL/GenBank/DDBJ databases">
        <title>Whole Genome Assembly of Papio anubis.</title>
        <authorList>
            <person name="Liu Y.L."/>
            <person name="Abraham K.A."/>
            <person name="Akbar H.A."/>
            <person name="Ali S.A."/>
            <person name="Anosike U.A."/>
            <person name="Aqrawi P.A."/>
            <person name="Arias F.A."/>
            <person name="Attaway T.A."/>
            <person name="Awwad R.A."/>
            <person name="Babu C.B."/>
            <person name="Bandaranaike D.B."/>
            <person name="Battles P.B."/>
            <person name="Bell A.B."/>
            <person name="Beltran B.B."/>
            <person name="Berhane-Mersha D.B."/>
            <person name="Bess C.B."/>
            <person name="Bickham C.B."/>
            <person name="Bolden T.B."/>
            <person name="Carter K.C."/>
            <person name="Chau D.C."/>
            <person name="Chavez A.C."/>
            <person name="Clerc-Blankenburg K.C."/>
            <person name="Coyle M.C."/>
            <person name="Dao M.D."/>
            <person name="Davila M.L.D."/>
            <person name="Davy-Carroll L.D."/>
            <person name="Denson S.D."/>
            <person name="Dinh H.D."/>
            <person name="Fernandez S.F."/>
            <person name="Fernando P.F."/>
            <person name="Forbes L.F."/>
            <person name="Francis C.F."/>
            <person name="Francisco L.F."/>
            <person name="Fu Q.F."/>
            <person name="Garcia-Iii R.G."/>
            <person name="Garrett T.G."/>
            <person name="Gross S.G."/>
            <person name="Gubbala S.G."/>
            <person name="Hirani K.H."/>
            <person name="Hogues M.H."/>
            <person name="Hollins B.H."/>
            <person name="Jackson L.J."/>
            <person name="Javaid M.J."/>
            <person name="Jhangiani S.J."/>
            <person name="Johnson A.J."/>
            <person name="Johnson B.J."/>
            <person name="Jones J.J."/>
            <person name="Joshi V.J."/>
            <person name="Kalu J.K."/>
            <person name="Khan N.K."/>
            <person name="Korchina V.K."/>
            <person name="Kovar C.K."/>
            <person name="Lago L.L."/>
            <person name="Lara F.L."/>
            <person name="Le T.-K.L."/>
            <person name="Lee S.L."/>
            <person name="Legall-Iii F.L."/>
            <person name="Lemon S.L."/>
            <person name="Liu J.L."/>
            <person name="Liu Y.-S.L."/>
            <person name="Liyanage D.L."/>
            <person name="Lopez J.L."/>
            <person name="Lorensuhewa L.L."/>
            <person name="Mata R.M."/>
            <person name="Mathew T.M."/>
            <person name="Mercado C.M."/>
            <person name="Mercado I.M."/>
            <person name="Morales K.M."/>
            <person name="Morgan M.M."/>
            <person name="Munidasa M.M."/>
            <person name="Ngo D.N."/>
            <person name="Nguyen L.N."/>
            <person name="Nguyen T.N."/>
            <person name="Nguyen N.N."/>
            <person name="Obregon M.O."/>
            <person name="Okwuonu G.O."/>
            <person name="Ongeri F.O."/>
            <person name="Onwere C.O."/>
            <person name="Osifeso I.O."/>
            <person name="Parra A.P."/>
            <person name="Patil S.P."/>
            <person name="Perez A.P."/>
            <person name="Perez Y.P."/>
            <person name="Pham C.P."/>
            <person name="Pu L.-L.P."/>
            <person name="Puazo M.P."/>
            <person name="Quiroz J.Q."/>
            <person name="Rouhana J.R."/>
            <person name="Ruiz M.R."/>
            <person name="Ruiz S.-J.R."/>
            <person name="Saada N.S."/>
            <person name="Santibanez J.S."/>
            <person name="Scheel M.S."/>
            <person name="Schneider B.S."/>
            <person name="Simmons D.S."/>
            <person name="Sisson I.S."/>
            <person name="Tang L.-Y.T."/>
            <person name="Thornton R.T."/>
            <person name="Tisius J.T."/>
            <person name="Toledanes G.T."/>
            <person name="Trejos Z.T."/>
            <person name="Usmani K.U."/>
            <person name="Varghese R.V."/>
            <person name="Vattathil S.V."/>
            <person name="Vee V.V."/>
            <person name="Walker D.W."/>
            <person name="Weissenberger G.W."/>
            <person name="White C.W."/>
            <person name="Williams A.W."/>
            <person name="Woodworth J.W."/>
            <person name="Wright R.W."/>
            <person name="Zhu Y.Z."/>
            <person name="Han Y.H."/>
            <person name="Newsham I.N."/>
            <person name="Nazareth L.N."/>
            <person name="Worley K.W."/>
            <person name="Muzny D.M."/>
            <person name="Rogers J.R."/>
            <person name="Gibbs R.G."/>
        </authorList>
    </citation>
    <scope>NUCLEOTIDE SEQUENCE [LARGE SCALE GENOMIC DNA]</scope>
</reference>
<dbReference type="PRINTS" id="PR02045">
    <property type="entry name" value="F138DOMAIN"/>
</dbReference>
<dbReference type="Ensembl" id="ENSPANT00000078574.1">
    <property type="protein sequence ID" value="ENSPANP00000055510.1"/>
    <property type="gene ID" value="ENSPANG00000041871.1"/>
</dbReference>
<dbReference type="PANTHER" id="PTHR46254">
    <property type="entry name" value="PROTEIN GVQW1-RELATED"/>
    <property type="match status" value="1"/>
</dbReference>